<dbReference type="NCBIfam" id="NF037952">
    <property type="entry name" value="spanin2_3"/>
    <property type="match status" value="1"/>
</dbReference>
<keyword evidence="1" id="KW-0812">Transmembrane</keyword>
<protein>
    <submittedName>
        <fullName evidence="2">Bacteriophage spanin2 family protein</fullName>
    </submittedName>
</protein>
<proteinExistence type="predicted"/>
<evidence type="ECO:0000313" key="2">
    <source>
        <dbReference type="EMBL" id="UWQ59975.1"/>
    </source>
</evidence>
<keyword evidence="3" id="KW-1185">Reference proteome</keyword>
<sequence>MRFALVLAGVLALAGCDQGLGLLAKLAPDAGSDFAANIQAGKNNVQAIGPVRVSEQKIIRPQARRIEQRTVDGGAEIESVQTVEKVVGQEGWGAGAVFIALLFPSPLGLLWWPIGRRFAGRLRGEAAGV</sequence>
<accession>A0ABY5X067</accession>
<evidence type="ECO:0000313" key="3">
    <source>
        <dbReference type="Proteomes" id="UP001058184"/>
    </source>
</evidence>
<keyword evidence="1" id="KW-1133">Transmembrane helix</keyword>
<name>A0ABY5X067_LEICA</name>
<organism evidence="2 3">
    <name type="scientific">Leisingera caerulea</name>
    <name type="common">Phaeobacter caeruleus</name>
    <dbReference type="NCBI Taxonomy" id="506591"/>
    <lineage>
        <taxon>Bacteria</taxon>
        <taxon>Pseudomonadati</taxon>
        <taxon>Pseudomonadota</taxon>
        <taxon>Alphaproteobacteria</taxon>
        <taxon>Rhodobacterales</taxon>
        <taxon>Roseobacteraceae</taxon>
        <taxon>Leisingera</taxon>
    </lineage>
</organism>
<reference evidence="2" key="1">
    <citation type="submission" date="2021-08" db="EMBL/GenBank/DDBJ databases">
        <authorList>
            <person name="Nwanade C."/>
            <person name="Wang M."/>
            <person name="Masoudi A."/>
            <person name="Yu Z."/>
            <person name="Liu J."/>
        </authorList>
    </citation>
    <scope>NUCLEOTIDE SEQUENCE</scope>
    <source>
        <strain evidence="2">S141</strain>
    </source>
</reference>
<dbReference type="RefSeq" id="WP_260003811.1">
    <property type="nucleotide sequence ID" value="NZ_CP081078.1"/>
</dbReference>
<dbReference type="EMBL" id="CP081078">
    <property type="protein sequence ID" value="UWQ59975.1"/>
    <property type="molecule type" value="Genomic_DNA"/>
</dbReference>
<feature type="transmembrane region" description="Helical" evidence="1">
    <location>
        <begin position="92"/>
        <end position="114"/>
    </location>
</feature>
<keyword evidence="1" id="KW-0472">Membrane</keyword>
<gene>
    <name evidence="2" type="ORF">K3722_07545</name>
</gene>
<dbReference type="Proteomes" id="UP001058184">
    <property type="component" value="Chromosome"/>
</dbReference>
<dbReference type="PROSITE" id="PS51257">
    <property type="entry name" value="PROKAR_LIPOPROTEIN"/>
    <property type="match status" value="1"/>
</dbReference>
<evidence type="ECO:0000256" key="1">
    <source>
        <dbReference type="SAM" id="Phobius"/>
    </source>
</evidence>